<keyword evidence="1" id="KW-0812">Transmembrane</keyword>
<feature type="transmembrane region" description="Helical" evidence="1">
    <location>
        <begin position="73"/>
        <end position="96"/>
    </location>
</feature>
<feature type="transmembrane region" description="Helical" evidence="1">
    <location>
        <begin position="102"/>
        <end position="124"/>
    </location>
</feature>
<feature type="transmembrane region" description="Helical" evidence="1">
    <location>
        <begin position="40"/>
        <end position="61"/>
    </location>
</feature>
<gene>
    <name evidence="2" type="ORF">CAMP_LOCUS13213</name>
</gene>
<proteinExistence type="predicted"/>
<accession>A0A9P1ISZ7</accession>
<keyword evidence="1" id="KW-0472">Membrane</keyword>
<keyword evidence="1" id="KW-1133">Transmembrane helix</keyword>
<evidence type="ECO:0000313" key="2">
    <source>
        <dbReference type="EMBL" id="CAI5450576.1"/>
    </source>
</evidence>
<comment type="caution">
    <text evidence="2">The sequence shown here is derived from an EMBL/GenBank/DDBJ whole genome shotgun (WGS) entry which is preliminary data.</text>
</comment>
<dbReference type="EMBL" id="CANHGI010000005">
    <property type="protein sequence ID" value="CAI5450576.1"/>
    <property type="molecule type" value="Genomic_DNA"/>
</dbReference>
<evidence type="ECO:0000256" key="1">
    <source>
        <dbReference type="SAM" id="Phobius"/>
    </source>
</evidence>
<organism evidence="2 3">
    <name type="scientific">Caenorhabditis angaria</name>
    <dbReference type="NCBI Taxonomy" id="860376"/>
    <lineage>
        <taxon>Eukaryota</taxon>
        <taxon>Metazoa</taxon>
        <taxon>Ecdysozoa</taxon>
        <taxon>Nematoda</taxon>
        <taxon>Chromadorea</taxon>
        <taxon>Rhabditida</taxon>
        <taxon>Rhabditina</taxon>
        <taxon>Rhabditomorpha</taxon>
        <taxon>Rhabditoidea</taxon>
        <taxon>Rhabditidae</taxon>
        <taxon>Peloderinae</taxon>
        <taxon>Caenorhabditis</taxon>
    </lineage>
</organism>
<evidence type="ECO:0000313" key="3">
    <source>
        <dbReference type="Proteomes" id="UP001152747"/>
    </source>
</evidence>
<sequence length="153" mass="18160">MSFWEIINNCLVLCDAPDNFEQLFDVLEYHRLNFIDRYRLILWILGVGTNLIVISTIYFICRVKSAVDRSYRNIILMNIILPCLFTNYICFIWQPYSIAPYFMFFVVGPIVVDHFVTGICMIVWVNLMIPFVYSLISQLNYHFFIVVYPSKIL</sequence>
<reference evidence="2" key="1">
    <citation type="submission" date="2022-11" db="EMBL/GenBank/DDBJ databases">
        <authorList>
            <person name="Kikuchi T."/>
        </authorList>
    </citation>
    <scope>NUCLEOTIDE SEQUENCE</scope>
    <source>
        <strain evidence="2">PS1010</strain>
    </source>
</reference>
<keyword evidence="3" id="KW-1185">Reference proteome</keyword>
<name>A0A9P1ISZ7_9PELO</name>
<dbReference type="AlphaFoldDB" id="A0A9P1ISZ7"/>
<protein>
    <submittedName>
        <fullName evidence="2">Uncharacterized protein</fullName>
    </submittedName>
</protein>
<dbReference type="Proteomes" id="UP001152747">
    <property type="component" value="Unassembled WGS sequence"/>
</dbReference>